<accession>A0ACC2AX60</accession>
<sequence length="715" mass="79560">MMKVMRWPLRGSVSKKFKVKLILHKLEGISMKEGEAEGMKVMVDVKWKGPKRALGAHFRRSLKTQRSMEQGVSEEGFVQWDEEFENACTLTLAKDEKFQPCDVHFIIKKVVSNEQKAVVSVLGTAVKSLAELAPSLGNSKKKTELIVGDDNEGAAQMALSVTLNFVELGTTSNGPESIQRIAAPAISCKSGPLLLEEEARKAKDKTKRLVGSMRKENLAEGSEKVSSGDDSTSDEKFSPRSQESSQEDSFESDYAEASNEDNYGEVERIGDSFSYGKIAEANLYVERGLTHPLHEVEEDESTADIIALFDRANPLGMPKLMEETSSSDSDQAPVQSSMRSLLSWRKRKLSFRSPKAKGEPLLNKAYGEEGGDEIDWDRRHSCSPMEPLAVVRRLSVEEGLGLWDFGESFIVGSWEHKVLFSRDGQLQLSASVFLASIDQRSESAAGESACTALVAVVADWMHRNPDLMPSRAEFDTMIRDGSAEWRKLCEQEAYKDRFPDGHFDLDTVILAGVRPLSVIPEQSFVGFFQPEGLGESCDFLQGAMSFDTIWDEIEKLGPATYIVSWNDHFFVLKMEKSSCFLIDTLGERLHEGCHQAYILKFDDDTLLSHCPNKKENTSGAVVPYSPEQQTLQAAAIYLASEKAGGINNLEGGFVYKASAACREFIKGFLAAVPLRDLQNDLKKGLAGKTCLHRMLQIEFHYTEATTFPIKYMRSF</sequence>
<dbReference type="EMBL" id="CM055110">
    <property type="protein sequence ID" value="KAJ7522116.1"/>
    <property type="molecule type" value="Genomic_DNA"/>
</dbReference>
<proteinExistence type="predicted"/>
<organism evidence="1 2">
    <name type="scientific">Diphasiastrum complanatum</name>
    <name type="common">Issler's clubmoss</name>
    <name type="synonym">Lycopodium complanatum</name>
    <dbReference type="NCBI Taxonomy" id="34168"/>
    <lineage>
        <taxon>Eukaryota</taxon>
        <taxon>Viridiplantae</taxon>
        <taxon>Streptophyta</taxon>
        <taxon>Embryophyta</taxon>
        <taxon>Tracheophyta</taxon>
        <taxon>Lycopodiopsida</taxon>
        <taxon>Lycopodiales</taxon>
        <taxon>Lycopodiaceae</taxon>
        <taxon>Lycopodioideae</taxon>
        <taxon>Diphasiastrum</taxon>
    </lineage>
</organism>
<evidence type="ECO:0000313" key="1">
    <source>
        <dbReference type="EMBL" id="KAJ7522116.1"/>
    </source>
</evidence>
<keyword evidence="2" id="KW-1185">Reference proteome</keyword>
<evidence type="ECO:0000313" key="2">
    <source>
        <dbReference type="Proteomes" id="UP001162992"/>
    </source>
</evidence>
<protein>
    <submittedName>
        <fullName evidence="1">Uncharacterized protein</fullName>
    </submittedName>
</protein>
<gene>
    <name evidence="1" type="ORF">O6H91_19G084100</name>
</gene>
<reference evidence="2" key="1">
    <citation type="journal article" date="2024" name="Proc. Natl. Acad. Sci. U.S.A.">
        <title>Extraordinary preservation of gene collinearity over three hundred million years revealed in homosporous lycophytes.</title>
        <authorList>
            <person name="Li C."/>
            <person name="Wickell D."/>
            <person name="Kuo L.Y."/>
            <person name="Chen X."/>
            <person name="Nie B."/>
            <person name="Liao X."/>
            <person name="Peng D."/>
            <person name="Ji J."/>
            <person name="Jenkins J."/>
            <person name="Williams M."/>
            <person name="Shu S."/>
            <person name="Plott C."/>
            <person name="Barry K."/>
            <person name="Rajasekar S."/>
            <person name="Grimwood J."/>
            <person name="Han X."/>
            <person name="Sun S."/>
            <person name="Hou Z."/>
            <person name="He W."/>
            <person name="Dai G."/>
            <person name="Sun C."/>
            <person name="Schmutz J."/>
            <person name="Leebens-Mack J.H."/>
            <person name="Li F.W."/>
            <person name="Wang L."/>
        </authorList>
    </citation>
    <scope>NUCLEOTIDE SEQUENCE [LARGE SCALE GENOMIC DNA]</scope>
    <source>
        <strain evidence="2">cv. PW_Plant_1</strain>
    </source>
</reference>
<name>A0ACC2AX60_DIPCM</name>
<comment type="caution">
    <text evidence="1">The sequence shown here is derived from an EMBL/GenBank/DDBJ whole genome shotgun (WGS) entry which is preliminary data.</text>
</comment>
<dbReference type="Proteomes" id="UP001162992">
    <property type="component" value="Chromosome 19"/>
</dbReference>